<sequence>MSPDVVYHLIILNNCLILFLAGAIYYDPVTFAKGNWLA</sequence>
<proteinExistence type="predicted"/>
<reference evidence="2" key="1">
    <citation type="submission" date="2014-11" db="EMBL/GenBank/DDBJ databases">
        <authorList>
            <person name="Amaro Gonzalez C."/>
        </authorList>
    </citation>
    <scope>NUCLEOTIDE SEQUENCE</scope>
</reference>
<dbReference type="EMBL" id="GBXM01036387">
    <property type="protein sequence ID" value="JAH72190.1"/>
    <property type="molecule type" value="Transcribed_RNA"/>
</dbReference>
<keyword evidence="1" id="KW-0472">Membrane</keyword>
<organism evidence="2">
    <name type="scientific">Anguilla anguilla</name>
    <name type="common">European freshwater eel</name>
    <name type="synonym">Muraena anguilla</name>
    <dbReference type="NCBI Taxonomy" id="7936"/>
    <lineage>
        <taxon>Eukaryota</taxon>
        <taxon>Metazoa</taxon>
        <taxon>Chordata</taxon>
        <taxon>Craniata</taxon>
        <taxon>Vertebrata</taxon>
        <taxon>Euteleostomi</taxon>
        <taxon>Actinopterygii</taxon>
        <taxon>Neopterygii</taxon>
        <taxon>Teleostei</taxon>
        <taxon>Anguilliformes</taxon>
        <taxon>Anguillidae</taxon>
        <taxon>Anguilla</taxon>
    </lineage>
</organism>
<reference evidence="2" key="2">
    <citation type="journal article" date="2015" name="Fish Shellfish Immunol.">
        <title>Early steps in the European eel (Anguilla anguilla)-Vibrio vulnificus interaction in the gills: Role of the RtxA13 toxin.</title>
        <authorList>
            <person name="Callol A."/>
            <person name="Pajuelo D."/>
            <person name="Ebbesson L."/>
            <person name="Teles M."/>
            <person name="MacKenzie S."/>
            <person name="Amaro C."/>
        </authorList>
    </citation>
    <scope>NUCLEOTIDE SEQUENCE</scope>
</reference>
<keyword evidence="1" id="KW-0812">Transmembrane</keyword>
<accession>A0A0E9V405</accession>
<feature type="transmembrane region" description="Helical" evidence="1">
    <location>
        <begin position="6"/>
        <end position="26"/>
    </location>
</feature>
<keyword evidence="1" id="KW-1133">Transmembrane helix</keyword>
<protein>
    <submittedName>
        <fullName evidence="2">Uncharacterized protein</fullName>
    </submittedName>
</protein>
<dbReference type="AlphaFoldDB" id="A0A0E9V405"/>
<evidence type="ECO:0000256" key="1">
    <source>
        <dbReference type="SAM" id="Phobius"/>
    </source>
</evidence>
<evidence type="ECO:0000313" key="2">
    <source>
        <dbReference type="EMBL" id="JAH72190.1"/>
    </source>
</evidence>
<name>A0A0E9V405_ANGAN</name>